<dbReference type="Proteomes" id="UP000601099">
    <property type="component" value="Unassembled WGS sequence"/>
</dbReference>
<evidence type="ECO:0000313" key="3">
    <source>
        <dbReference type="EMBL" id="MBG8554100.1"/>
    </source>
</evidence>
<dbReference type="InterPro" id="IPR050344">
    <property type="entry name" value="Peptidase_M1_aminopeptidases"/>
</dbReference>
<dbReference type="PANTHER" id="PTHR11533:SF174">
    <property type="entry name" value="PUROMYCIN-SENSITIVE AMINOPEPTIDASE-RELATED"/>
    <property type="match status" value="1"/>
</dbReference>
<gene>
    <name evidence="3" type="ORF">I5L79_11120</name>
</gene>
<organism evidence="3 4">
    <name type="scientific">Hymenobacter guriensis</name>
    <dbReference type="NCBI Taxonomy" id="2793065"/>
    <lineage>
        <taxon>Bacteria</taxon>
        <taxon>Pseudomonadati</taxon>
        <taxon>Bacteroidota</taxon>
        <taxon>Cytophagia</taxon>
        <taxon>Cytophagales</taxon>
        <taxon>Hymenobacteraceae</taxon>
        <taxon>Hymenobacter</taxon>
    </lineage>
</organism>
<feature type="transmembrane region" description="Helical" evidence="1">
    <location>
        <begin position="458"/>
        <end position="479"/>
    </location>
</feature>
<dbReference type="InterPro" id="IPR027268">
    <property type="entry name" value="Peptidase_M4/M1_CTD_sf"/>
</dbReference>
<feature type="domain" description="Peptidase M1 membrane alanine aminopeptidase" evidence="2">
    <location>
        <begin position="882"/>
        <end position="1081"/>
    </location>
</feature>
<sequence length="1204" mass="133174">MKFQRIFALEFRYQLRRAATWLYFGVLLLITFLVVIANYASDARDGYFLLNAPIVMASVTVICCVFWLVIGASVAGEAAARDVQTRMHLLTYTAPASKAAYLGGRFLATFVLSVLILLAIPAGMLLAMHFAGVEAEILGPFRVMPYLTTFFFIALPNAFFATAMQFSAAALSRRALASYLVGAALFAAAYTIWPLLEQGGEWGNLADPMSFGPVLSHLSSDWSPLEKSTRFLLLEGSFLANRLLWLGISLGLLAFTYFRFQLVLPETGQKQPSGKPLPAAVSAWKKLPWGSRLALPQGRGTYGVATQLRQLRLITWNAFLQLAKSKAGLPLLAVLALLVGATVPGNLKGRGVPLLPRTDFVLDYLTGPLAQPERFWPIIALLTIFYAGELVWREREAGLGDIGGAAPVPEWVLLLSRFLALSLVLVLWLAMLMTAGIAAQVAIGGATPEIGLYLQTVFGLQLVDCLLFALLALLVHVLVNQKFVGHLVALLAYGFVAFAPTLGIKHKLLIFGASPPWTYTDMAGFGPTLAPWLWFKGYWVAWALLLAVVARLFWVRDREGSFTSRLQLARSRFTRATALVSGVAVGGIFTLGGFIFYHTNVLHEYASVSETTAQRAAYEKRYRRYLNAPQPLLTGVNLRVEIYPKQRTVAIQGTYLLVNNSPVAIDSVHLATGAGVETTAVNFNHPAKQVLVDEEHGYRLFALAQPLHPGDSLRLSFQVKHHAQGFSNNGADAQVLANGTSFRNLEWLPVIGYQPYRELDEAGARKAYGLPARPATYSLYDVAARRYAPFPEQIRLEAVVGTDAGQTAVAPGTLRRTWTKAGRRYFHYATEAPIRNEYAFFSANYAVQEGKWRNSLAGPGQEVVILIYYPPGQTENPARMMRSAKASLDYYTRQFGPYPHRQLRFVAHASYAFGHHAAPSNITAEEGFFLLNPKADERGFDLVTAVVAHEVAHQWWGNQLKQAYVEGAGLITESLAWYSAMGVLEDQYGPERLQALLSFLREENETPRTRAAKPLLQADDFYQNYRKGPFALYTLSQYIGREKVNAALRQLLAKHRPGTVPFATSLDLFRELQTATPDSLQPLLHDLFQANTFWEVKTETATAKQLKGGKWQVTLSLQASKLVVDSAGTETKLPMKDWVEMGVFAPAAVGKEKGKLLYRQKHLLKSGRQTIVLTVADRPAEVSVDPRQLLTDWKAEHNRPVTLP</sequence>
<dbReference type="SUPFAM" id="SSF55486">
    <property type="entry name" value="Metalloproteases ('zincins'), catalytic domain"/>
    <property type="match status" value="1"/>
</dbReference>
<feature type="transmembrane region" description="Helical" evidence="1">
    <location>
        <begin position="106"/>
        <end position="131"/>
    </location>
</feature>
<feature type="transmembrane region" description="Helical" evidence="1">
    <location>
        <begin position="327"/>
        <end position="347"/>
    </location>
</feature>
<dbReference type="EMBL" id="JADWYK010000005">
    <property type="protein sequence ID" value="MBG8554100.1"/>
    <property type="molecule type" value="Genomic_DNA"/>
</dbReference>
<name>A0ABS0L2A0_9BACT</name>
<feature type="transmembrane region" description="Helical" evidence="1">
    <location>
        <begin position="21"/>
        <end position="40"/>
    </location>
</feature>
<feature type="transmembrane region" description="Helical" evidence="1">
    <location>
        <begin position="576"/>
        <end position="597"/>
    </location>
</feature>
<keyword evidence="1" id="KW-0812">Transmembrane</keyword>
<dbReference type="RefSeq" id="WP_196955119.1">
    <property type="nucleotide sequence ID" value="NZ_JADWYK010000005.1"/>
</dbReference>
<feature type="transmembrane region" description="Helical" evidence="1">
    <location>
        <begin position="176"/>
        <end position="196"/>
    </location>
</feature>
<evidence type="ECO:0000259" key="2">
    <source>
        <dbReference type="Pfam" id="PF01433"/>
    </source>
</evidence>
<feature type="transmembrane region" description="Helical" evidence="1">
    <location>
        <begin position="412"/>
        <end position="438"/>
    </location>
</feature>
<dbReference type="InterPro" id="IPR014782">
    <property type="entry name" value="Peptidase_M1_dom"/>
</dbReference>
<feature type="transmembrane region" description="Helical" evidence="1">
    <location>
        <begin position="375"/>
        <end position="392"/>
    </location>
</feature>
<feature type="transmembrane region" description="Helical" evidence="1">
    <location>
        <begin position="243"/>
        <end position="260"/>
    </location>
</feature>
<proteinExistence type="predicted"/>
<evidence type="ECO:0000256" key="1">
    <source>
        <dbReference type="SAM" id="Phobius"/>
    </source>
</evidence>
<dbReference type="PANTHER" id="PTHR11533">
    <property type="entry name" value="PROTEASE M1 ZINC METALLOPROTEASE"/>
    <property type="match status" value="1"/>
</dbReference>
<feature type="transmembrane region" description="Helical" evidence="1">
    <location>
        <begin position="52"/>
        <end position="76"/>
    </location>
</feature>
<evidence type="ECO:0000313" key="4">
    <source>
        <dbReference type="Proteomes" id="UP000601099"/>
    </source>
</evidence>
<feature type="transmembrane region" description="Helical" evidence="1">
    <location>
        <begin position="486"/>
        <end position="504"/>
    </location>
</feature>
<accession>A0ABS0L2A0</accession>
<dbReference type="Pfam" id="PF01433">
    <property type="entry name" value="Peptidase_M1"/>
    <property type="match status" value="1"/>
</dbReference>
<feature type="transmembrane region" description="Helical" evidence="1">
    <location>
        <begin position="143"/>
        <end position="164"/>
    </location>
</feature>
<feature type="transmembrane region" description="Helical" evidence="1">
    <location>
        <begin position="537"/>
        <end position="555"/>
    </location>
</feature>
<comment type="caution">
    <text evidence="3">The sequence shown here is derived from an EMBL/GenBank/DDBJ whole genome shotgun (WGS) entry which is preliminary data.</text>
</comment>
<keyword evidence="1" id="KW-0472">Membrane</keyword>
<keyword evidence="1" id="KW-1133">Transmembrane helix</keyword>
<protein>
    <submittedName>
        <fullName evidence="3">ABC transporter permease</fullName>
    </submittedName>
</protein>
<keyword evidence="4" id="KW-1185">Reference proteome</keyword>
<reference evidence="3 4" key="1">
    <citation type="submission" date="2020-11" db="EMBL/GenBank/DDBJ databases">
        <title>Hymenobacter sp.</title>
        <authorList>
            <person name="Kim M.K."/>
        </authorList>
    </citation>
    <scope>NUCLEOTIDE SEQUENCE [LARGE SCALE GENOMIC DNA]</scope>
    <source>
        <strain evidence="3 4">BT594</strain>
    </source>
</reference>
<dbReference type="Gene3D" id="1.10.390.10">
    <property type="entry name" value="Neutral Protease Domain 2"/>
    <property type="match status" value="1"/>
</dbReference>